<dbReference type="EMBL" id="MEUI01000013">
    <property type="protein sequence ID" value="OGC34708.1"/>
    <property type="molecule type" value="Genomic_DNA"/>
</dbReference>
<organism evidence="1 2">
    <name type="scientific">candidate division WOR-1 bacterium RIFOXYC2_FULL_41_25</name>
    <dbReference type="NCBI Taxonomy" id="1802586"/>
    <lineage>
        <taxon>Bacteria</taxon>
        <taxon>Bacillati</taxon>
        <taxon>Saganbacteria</taxon>
    </lineage>
</organism>
<dbReference type="Proteomes" id="UP000177309">
    <property type="component" value="Unassembled WGS sequence"/>
</dbReference>
<accession>A0A1F4TPU6</accession>
<reference evidence="1 2" key="1">
    <citation type="journal article" date="2016" name="Nat. Commun.">
        <title>Thousands of microbial genomes shed light on interconnected biogeochemical processes in an aquifer system.</title>
        <authorList>
            <person name="Anantharaman K."/>
            <person name="Brown C.T."/>
            <person name="Hug L.A."/>
            <person name="Sharon I."/>
            <person name="Castelle C.J."/>
            <person name="Probst A.J."/>
            <person name="Thomas B.C."/>
            <person name="Singh A."/>
            <person name="Wilkins M.J."/>
            <person name="Karaoz U."/>
            <person name="Brodie E.L."/>
            <person name="Williams K.H."/>
            <person name="Hubbard S.S."/>
            <person name="Banfield J.F."/>
        </authorList>
    </citation>
    <scope>NUCLEOTIDE SEQUENCE [LARGE SCALE GENOMIC DNA]</scope>
</reference>
<evidence type="ECO:0000313" key="2">
    <source>
        <dbReference type="Proteomes" id="UP000177309"/>
    </source>
</evidence>
<gene>
    <name evidence="1" type="ORF">A2462_03195</name>
</gene>
<dbReference type="AlphaFoldDB" id="A0A1F4TPU6"/>
<proteinExistence type="predicted"/>
<evidence type="ECO:0000313" key="1">
    <source>
        <dbReference type="EMBL" id="OGC34708.1"/>
    </source>
</evidence>
<sequence length="82" mass="9062">MHYIVYADDSNQPYPETKGMLLYKGGVKIMGNKETIGQRIDKVVSKVSENVEKAKSKIATAKEDATDIAHDISNSVKKAVKH</sequence>
<name>A0A1F4TPU6_UNCSA</name>
<comment type="caution">
    <text evidence="1">The sequence shown here is derived from an EMBL/GenBank/DDBJ whole genome shotgun (WGS) entry which is preliminary data.</text>
</comment>
<protein>
    <submittedName>
        <fullName evidence="1">Uncharacterized protein</fullName>
    </submittedName>
</protein>